<keyword evidence="1" id="KW-0732">Signal</keyword>
<evidence type="ECO:0000313" key="3">
    <source>
        <dbReference type="Proteomes" id="UP001299596"/>
    </source>
</evidence>
<dbReference type="EMBL" id="JAYJJR010000006">
    <property type="protein sequence ID" value="MEB3021712.1"/>
    <property type="molecule type" value="Genomic_DNA"/>
</dbReference>
<dbReference type="RefSeq" id="WP_225405073.1">
    <property type="nucleotide sequence ID" value="NZ_JAYJJR010000006.1"/>
</dbReference>
<proteinExistence type="predicted"/>
<dbReference type="InterPro" id="IPR012338">
    <property type="entry name" value="Beta-lactam/transpept-like"/>
</dbReference>
<dbReference type="InterPro" id="IPR006311">
    <property type="entry name" value="TAT_signal"/>
</dbReference>
<feature type="chain" id="PRO_5046158736" evidence="1">
    <location>
        <begin position="25"/>
        <end position="267"/>
    </location>
</feature>
<keyword evidence="3" id="KW-1185">Reference proteome</keyword>
<gene>
    <name evidence="2" type="ORF">K6T79_11695</name>
</gene>
<organism evidence="2 3">
    <name type="scientific">[Mycobacterium] crassicus</name>
    <dbReference type="NCBI Taxonomy" id="2872309"/>
    <lineage>
        <taxon>Bacteria</taxon>
        <taxon>Bacillati</taxon>
        <taxon>Actinomycetota</taxon>
        <taxon>Actinomycetes</taxon>
        <taxon>Mycobacteriales</taxon>
        <taxon>Mycobacteriaceae</taxon>
        <taxon>Mycolicibacter</taxon>
    </lineage>
</organism>
<accession>A0ABU5XHD6</accession>
<protein>
    <submittedName>
        <fullName evidence="2">Uncharacterized protein</fullName>
    </submittedName>
</protein>
<feature type="signal peptide" evidence="1">
    <location>
        <begin position="1"/>
        <end position="24"/>
    </location>
</feature>
<evidence type="ECO:0000256" key="1">
    <source>
        <dbReference type="SAM" id="SignalP"/>
    </source>
</evidence>
<comment type="caution">
    <text evidence="2">The sequence shown here is derived from an EMBL/GenBank/DDBJ whole genome shotgun (WGS) entry which is preliminary data.</text>
</comment>
<evidence type="ECO:0000313" key="2">
    <source>
        <dbReference type="EMBL" id="MEB3021712.1"/>
    </source>
</evidence>
<name>A0ABU5XHD6_9MYCO</name>
<dbReference type="Gene3D" id="3.40.710.10">
    <property type="entry name" value="DD-peptidase/beta-lactamase superfamily"/>
    <property type="match status" value="1"/>
</dbReference>
<reference evidence="2 3" key="1">
    <citation type="submission" date="2023-12" db="EMBL/GenBank/DDBJ databases">
        <title>Description of new species of Mycobacterium terrae complex isolated from sewage at the Sao Paulo Zoological Park Foundation in Brazil.</title>
        <authorList>
            <person name="Romagnoli C.L."/>
            <person name="Conceicao E.C."/>
            <person name="Machado E."/>
            <person name="Barreto L.B.P.F."/>
            <person name="Sharma A."/>
            <person name="Silva N.M."/>
            <person name="Marques L.E."/>
            <person name="Juliana M.A."/>
            <person name="Lourenco M.C.S."/>
            <person name="Digiampietri L.A."/>
            <person name="Suffys P.N."/>
            <person name="Viana-Niero C."/>
        </authorList>
    </citation>
    <scope>NUCLEOTIDE SEQUENCE [LARGE SCALE GENOMIC DNA]</scope>
    <source>
        <strain evidence="2 3">MYC098</strain>
    </source>
</reference>
<dbReference type="PROSITE" id="PS51318">
    <property type="entry name" value="TAT"/>
    <property type="match status" value="1"/>
</dbReference>
<sequence>MPVRRVLVAALAAALALASPVSPASPSSAAPADLQASFAQFAGTIPASIGIAYAPVGQNGAGTLGNLQNGVAWSTIKVPLAIAAIHANSPNAQDLAARAVTASDNDAAEKLWSQLGPAPQAAQQVQAVLRAGGDTGTAVESRRLRPEFSAFGQTQWPLARQAVFAAHLPCMPVAAPVYSLMRNTVPDQRWGLAGIDAPTKGGWGPGPGGGYLVRQFGVVGTPNGQLAVALAAQPNNGSFDSGVAALNQMTDWLKANAAQLPGGRCGR</sequence>
<dbReference type="Proteomes" id="UP001299596">
    <property type="component" value="Unassembled WGS sequence"/>
</dbReference>
<dbReference type="SUPFAM" id="SSF56601">
    <property type="entry name" value="beta-lactamase/transpeptidase-like"/>
    <property type="match status" value="1"/>
</dbReference>